<evidence type="ECO:0000256" key="5">
    <source>
        <dbReference type="ARBA" id="ARBA00023163"/>
    </source>
</evidence>
<dbReference type="SUPFAM" id="SSF46785">
    <property type="entry name" value="Winged helix' DNA-binding domain"/>
    <property type="match status" value="1"/>
</dbReference>
<name>A0A4U9HFP1_SERRU</name>
<dbReference type="SUPFAM" id="SSF53850">
    <property type="entry name" value="Periplasmic binding protein-like II"/>
    <property type="match status" value="1"/>
</dbReference>
<evidence type="ECO:0000313" key="7">
    <source>
        <dbReference type="EMBL" id="VTP62525.1"/>
    </source>
</evidence>
<keyword evidence="3" id="KW-0805">Transcription regulation</keyword>
<keyword evidence="5" id="KW-0804">Transcription</keyword>
<dbReference type="GO" id="GO:0003700">
    <property type="term" value="F:DNA-binding transcription factor activity"/>
    <property type="evidence" value="ECO:0007669"/>
    <property type="project" value="InterPro"/>
</dbReference>
<keyword evidence="4" id="KW-0238">DNA-binding</keyword>
<dbReference type="PROSITE" id="PS50931">
    <property type="entry name" value="HTH_LYSR"/>
    <property type="match status" value="1"/>
</dbReference>
<dbReference type="InterPro" id="IPR058163">
    <property type="entry name" value="LysR-type_TF_proteobact-type"/>
</dbReference>
<comment type="similarity">
    <text evidence="1">Belongs to the LysR transcriptional regulatory family.</text>
</comment>
<dbReference type="Gene3D" id="3.40.190.290">
    <property type="match status" value="1"/>
</dbReference>
<reference evidence="7 8" key="1">
    <citation type="submission" date="2019-05" db="EMBL/GenBank/DDBJ databases">
        <authorList>
            <consortium name="Pathogen Informatics"/>
        </authorList>
    </citation>
    <scope>NUCLEOTIDE SEQUENCE [LARGE SCALE GENOMIC DNA]</scope>
    <source>
        <strain evidence="7 8">NCTC12971</strain>
    </source>
</reference>
<dbReference type="PANTHER" id="PTHR30537:SF72">
    <property type="entry name" value="LYSR FAMILY TRANSCRIPTIONAL REGULATOR"/>
    <property type="match status" value="1"/>
</dbReference>
<keyword evidence="2" id="KW-0678">Repressor</keyword>
<evidence type="ECO:0000256" key="1">
    <source>
        <dbReference type="ARBA" id="ARBA00009437"/>
    </source>
</evidence>
<evidence type="ECO:0000313" key="8">
    <source>
        <dbReference type="Proteomes" id="UP000307968"/>
    </source>
</evidence>
<evidence type="ECO:0000256" key="3">
    <source>
        <dbReference type="ARBA" id="ARBA00023015"/>
    </source>
</evidence>
<sequence length="318" mass="35504">MVRRRGEKVDRLESMRVYAQVVEAQSFAKAAEVLGMPRSTVSRVIKELEAYLGLQLLQRTTRKLSVTSDGEGYYTECKRLLADIAAMESSFPGKSGQPKGRFKVGMPQSLARHCIIPKIQTFLQHYPELDLMLCSSDQVEDLIREGYDCVIRAGRIEDSTTLVARPLANFKWVVLAAPQYLDAYGEPRCLDDLNAHRAVGYLNHRTGRTTEWFFAHDAAVRAIRMPETLVVDDTDAYIQAGVQGLGLIRVASYLAAPYLRSGALIACLNDDAFDLPLSLVYPQNRYLPPAVRAFYDWSQSVLSSANDCCAAETENPLK</sequence>
<dbReference type="Pfam" id="PF00126">
    <property type="entry name" value="HTH_1"/>
    <property type="match status" value="1"/>
</dbReference>
<dbReference type="PANTHER" id="PTHR30537">
    <property type="entry name" value="HTH-TYPE TRANSCRIPTIONAL REGULATOR"/>
    <property type="match status" value="1"/>
</dbReference>
<dbReference type="EMBL" id="LR590463">
    <property type="protein sequence ID" value="VTP62525.1"/>
    <property type="molecule type" value="Genomic_DNA"/>
</dbReference>
<dbReference type="InterPro" id="IPR000847">
    <property type="entry name" value="LysR_HTH_N"/>
</dbReference>
<proteinExistence type="inferred from homology"/>
<dbReference type="Gene3D" id="1.10.10.10">
    <property type="entry name" value="Winged helix-like DNA-binding domain superfamily/Winged helix DNA-binding domain"/>
    <property type="match status" value="1"/>
</dbReference>
<feature type="domain" description="HTH lysR-type" evidence="6">
    <location>
        <begin position="10"/>
        <end position="67"/>
    </location>
</feature>
<organism evidence="7 8">
    <name type="scientific">Serratia rubidaea</name>
    <name type="common">Serratia marinorubra</name>
    <dbReference type="NCBI Taxonomy" id="61652"/>
    <lineage>
        <taxon>Bacteria</taxon>
        <taxon>Pseudomonadati</taxon>
        <taxon>Pseudomonadota</taxon>
        <taxon>Gammaproteobacteria</taxon>
        <taxon>Enterobacterales</taxon>
        <taxon>Yersiniaceae</taxon>
        <taxon>Serratia</taxon>
    </lineage>
</organism>
<dbReference type="Proteomes" id="UP000307968">
    <property type="component" value="Chromosome"/>
</dbReference>
<dbReference type="CDD" id="cd08472">
    <property type="entry name" value="PBP2_CrgA_like_3"/>
    <property type="match status" value="1"/>
</dbReference>
<dbReference type="GO" id="GO:0043565">
    <property type="term" value="F:sequence-specific DNA binding"/>
    <property type="evidence" value="ECO:0007669"/>
    <property type="project" value="TreeGrafter"/>
</dbReference>
<dbReference type="InterPro" id="IPR036388">
    <property type="entry name" value="WH-like_DNA-bd_sf"/>
</dbReference>
<evidence type="ECO:0000256" key="2">
    <source>
        <dbReference type="ARBA" id="ARBA00022491"/>
    </source>
</evidence>
<dbReference type="Pfam" id="PF03466">
    <property type="entry name" value="LysR_substrate"/>
    <property type="match status" value="1"/>
</dbReference>
<dbReference type="FunFam" id="1.10.10.10:FF:000001">
    <property type="entry name" value="LysR family transcriptional regulator"/>
    <property type="match status" value="1"/>
</dbReference>
<gene>
    <name evidence="7" type="primary">dmlR_10</name>
    <name evidence="7" type="ORF">NCTC12971_02682</name>
</gene>
<dbReference type="InterPro" id="IPR036390">
    <property type="entry name" value="WH_DNA-bd_sf"/>
</dbReference>
<evidence type="ECO:0000259" key="6">
    <source>
        <dbReference type="PROSITE" id="PS50931"/>
    </source>
</evidence>
<dbReference type="GO" id="GO:0006351">
    <property type="term" value="P:DNA-templated transcription"/>
    <property type="evidence" value="ECO:0007669"/>
    <property type="project" value="TreeGrafter"/>
</dbReference>
<dbReference type="AlphaFoldDB" id="A0A4U9HFP1"/>
<accession>A0A4U9HFP1</accession>
<protein>
    <submittedName>
        <fullName evidence="7">D-malate degradation protein R</fullName>
    </submittedName>
</protein>
<dbReference type="InterPro" id="IPR005119">
    <property type="entry name" value="LysR_subst-bd"/>
</dbReference>
<evidence type="ECO:0000256" key="4">
    <source>
        <dbReference type="ARBA" id="ARBA00023125"/>
    </source>
</evidence>